<dbReference type="SUPFAM" id="SSF103473">
    <property type="entry name" value="MFS general substrate transporter"/>
    <property type="match status" value="1"/>
</dbReference>
<keyword evidence="4 5" id="KW-0472">Membrane</keyword>
<feature type="transmembrane region" description="Helical" evidence="5">
    <location>
        <begin position="16"/>
        <end position="36"/>
    </location>
</feature>
<dbReference type="Gene3D" id="1.20.1250.20">
    <property type="entry name" value="MFS general substrate transporter like domains"/>
    <property type="match status" value="1"/>
</dbReference>
<proteinExistence type="predicted"/>
<dbReference type="GO" id="GO:0016020">
    <property type="term" value="C:membrane"/>
    <property type="evidence" value="ECO:0007669"/>
    <property type="project" value="UniProtKB-SubCell"/>
</dbReference>
<evidence type="ECO:0000313" key="8">
    <source>
        <dbReference type="Proteomes" id="UP000257200"/>
    </source>
</evidence>
<dbReference type="STRING" id="80966.ENSAPOP00000017711"/>
<reference evidence="7" key="1">
    <citation type="submission" date="2025-08" db="UniProtKB">
        <authorList>
            <consortium name="Ensembl"/>
        </authorList>
    </citation>
    <scope>IDENTIFICATION</scope>
</reference>
<feature type="transmembrane region" description="Helical" evidence="5">
    <location>
        <begin position="43"/>
        <end position="61"/>
    </location>
</feature>
<dbReference type="GO" id="GO:0022857">
    <property type="term" value="F:transmembrane transporter activity"/>
    <property type="evidence" value="ECO:0007669"/>
    <property type="project" value="InterPro"/>
</dbReference>
<dbReference type="InterPro" id="IPR011701">
    <property type="entry name" value="MFS"/>
</dbReference>
<evidence type="ECO:0000256" key="1">
    <source>
        <dbReference type="ARBA" id="ARBA00004141"/>
    </source>
</evidence>
<evidence type="ECO:0000256" key="5">
    <source>
        <dbReference type="SAM" id="Phobius"/>
    </source>
</evidence>
<evidence type="ECO:0000256" key="3">
    <source>
        <dbReference type="ARBA" id="ARBA00022989"/>
    </source>
</evidence>
<evidence type="ECO:0000256" key="2">
    <source>
        <dbReference type="ARBA" id="ARBA00022692"/>
    </source>
</evidence>
<comment type="subcellular location">
    <subcellularLocation>
        <location evidence="1">Membrane</location>
        <topology evidence="1">Multi-pass membrane protein</topology>
    </subcellularLocation>
</comment>
<dbReference type="Pfam" id="PF07690">
    <property type="entry name" value="MFS_1"/>
    <property type="match status" value="1"/>
</dbReference>
<keyword evidence="8" id="KW-1185">Reference proteome</keyword>
<dbReference type="InterPro" id="IPR036259">
    <property type="entry name" value="MFS_trans_sf"/>
</dbReference>
<keyword evidence="3 5" id="KW-1133">Transmembrane helix</keyword>
<keyword evidence="2 5" id="KW-0812">Transmembrane</keyword>
<protein>
    <recommendedName>
        <fullName evidence="6">Major facilitator superfamily (MFS) profile domain-containing protein</fullName>
    </recommendedName>
</protein>
<dbReference type="GeneTree" id="ENSGT00940000154922"/>
<evidence type="ECO:0000259" key="6">
    <source>
        <dbReference type="PROSITE" id="PS50850"/>
    </source>
</evidence>
<dbReference type="AlphaFoldDB" id="A0A3Q1FIF7"/>
<reference evidence="7" key="2">
    <citation type="submission" date="2025-09" db="UniProtKB">
        <authorList>
            <consortium name="Ensembl"/>
        </authorList>
    </citation>
    <scope>IDENTIFICATION</scope>
</reference>
<evidence type="ECO:0000313" key="7">
    <source>
        <dbReference type="Ensembl" id="ENSAPOP00000017711.1"/>
    </source>
</evidence>
<dbReference type="InterPro" id="IPR020846">
    <property type="entry name" value="MFS_dom"/>
</dbReference>
<dbReference type="Ensembl" id="ENSAPOT00000027095.1">
    <property type="protein sequence ID" value="ENSAPOP00000017711.1"/>
    <property type="gene ID" value="ENSAPOG00000020957.1"/>
</dbReference>
<evidence type="ECO:0000256" key="4">
    <source>
        <dbReference type="ARBA" id="ARBA00023136"/>
    </source>
</evidence>
<dbReference type="InParanoid" id="A0A3Q1FIF7"/>
<sequence>MLSIFKLFLGFRKNKATASIFFVGVMFGAMSFGSLSDRYGRRIMLLVSYVSGMLFAIASAFSTTYVMFAVLRFFTGFCITGIVIVSQVLSNSSFFGLSLYLTQLTYALIELPCKLSNYYLLDRVGRRSIEVGALLVTGACLGINILIPKGRHPLLS</sequence>
<feature type="transmembrane region" description="Helical" evidence="5">
    <location>
        <begin position="129"/>
        <end position="147"/>
    </location>
</feature>
<name>A0A3Q1FIF7_9TELE</name>
<feature type="transmembrane region" description="Helical" evidence="5">
    <location>
        <begin position="67"/>
        <end position="85"/>
    </location>
</feature>
<feature type="domain" description="Major facilitator superfamily (MFS) profile" evidence="6">
    <location>
        <begin position="1"/>
        <end position="156"/>
    </location>
</feature>
<dbReference type="PROSITE" id="PS50850">
    <property type="entry name" value="MFS"/>
    <property type="match status" value="1"/>
</dbReference>
<dbReference type="PANTHER" id="PTHR24064">
    <property type="entry name" value="SOLUTE CARRIER FAMILY 22 MEMBER"/>
    <property type="match status" value="1"/>
</dbReference>
<dbReference type="Proteomes" id="UP000257200">
    <property type="component" value="Unplaced"/>
</dbReference>
<organism evidence="7 8">
    <name type="scientific">Acanthochromis polyacanthus</name>
    <name type="common">spiny chromis</name>
    <dbReference type="NCBI Taxonomy" id="80966"/>
    <lineage>
        <taxon>Eukaryota</taxon>
        <taxon>Metazoa</taxon>
        <taxon>Chordata</taxon>
        <taxon>Craniata</taxon>
        <taxon>Vertebrata</taxon>
        <taxon>Euteleostomi</taxon>
        <taxon>Actinopterygii</taxon>
        <taxon>Neopterygii</taxon>
        <taxon>Teleostei</taxon>
        <taxon>Neoteleostei</taxon>
        <taxon>Acanthomorphata</taxon>
        <taxon>Ovalentaria</taxon>
        <taxon>Pomacentridae</taxon>
        <taxon>Acanthochromis</taxon>
    </lineage>
</organism>
<accession>A0A3Q1FIF7</accession>